<accession>A0A2R6P1Z7</accession>
<protein>
    <recommendedName>
        <fullName evidence="9">Zn(2)-C6 fungal-type domain-containing protein</fullName>
    </recommendedName>
</protein>
<reference evidence="10 11" key="1">
    <citation type="submission" date="2018-02" db="EMBL/GenBank/DDBJ databases">
        <title>Genome sequence of the basidiomycete white-rot fungus Phlebia centrifuga.</title>
        <authorList>
            <person name="Granchi Z."/>
            <person name="Peng M."/>
            <person name="de Vries R.P."/>
            <person name="Hilden K."/>
            <person name="Makela M.R."/>
            <person name="Grigoriev I."/>
            <person name="Riley R."/>
        </authorList>
    </citation>
    <scope>NUCLEOTIDE SEQUENCE [LARGE SCALE GENOMIC DNA]</scope>
    <source>
        <strain evidence="10 11">FBCC195</strain>
    </source>
</reference>
<dbReference type="CDD" id="cd00067">
    <property type="entry name" value="GAL4"/>
    <property type="match status" value="1"/>
</dbReference>
<sequence>MSDRTRAQGGSFLYSDTQDDQQKISAPKQHPYRPLVASSSRHAPPQHSPSYVDMFHDPARLHQDGSYGGPPDENSRNIVAVSQDYHHPQSYRDHYTQMNSSSLYSTADNSVMHNFPSTSHPGRPDLHPVASRSISSHSPSALTEQHSPAQDRSPTLPRSISKRREKPRIELSPDQPLTTQGKPRARVYVACVQCRQRKIRCDGAKPICHNCSRRVSSNAEELTPCSYDPAPKRRGPDKNPGSRQRVSAQEITDGGKVRRRRRREAGPSDRAFPMTAHVSTPSTVAANGVLNPMLTQIQGPNALTSAEALTRAPAENRSNVYGKPDLYHGAQQQHGIAQTDTLNSNSSSHAASVRHLSHQSDALQRIVTVNEPQFPQVPVHASPLQQYSPISTPLSDLTYVGYLPVSGSAISCVAEEYDDDAERKPEIGAEPSLQFARETWWDTLLGLYSMQVQPQGGSVSILTPGRRDSVSQQITSDLRFLFKASNYWFSFVNVPRFFARLMDPITRSRLQPSLVLAAVAVANFIRSSEQENGKNGRTWALTLRDRAQSALEASLNARWVDESLVQASWLIAFFEISAHPLHSTVRVRSSLSMLDSLVRSLAMPSLDQDDHRASVFASHTVPTVVSSPSVSPPISPWNSRLPQPVSAARPSSPPGECTCAAYTLGNNWSHAQELTPLWLMTPAWNRDSSDAEVRKEESRRVVWSAVTLVAGYTSYTSASNPLPTMDLFLMNAANYALLFPGESLVATSSGPSRKETVWALYMRTMLLWHTCIRMRSNTILGDPEKAQFAVSAWLEVDKIEEALNSHTCGIERAFLFQGREYLFK</sequence>
<keyword evidence="4" id="KW-0805">Transcription regulation</keyword>
<dbReference type="SUPFAM" id="SSF57701">
    <property type="entry name" value="Zn2/Cys6 DNA-binding domain"/>
    <property type="match status" value="1"/>
</dbReference>
<evidence type="ECO:0000256" key="6">
    <source>
        <dbReference type="ARBA" id="ARBA00023163"/>
    </source>
</evidence>
<dbReference type="AlphaFoldDB" id="A0A2R6P1Z7"/>
<dbReference type="GO" id="GO:0008270">
    <property type="term" value="F:zinc ion binding"/>
    <property type="evidence" value="ECO:0007669"/>
    <property type="project" value="InterPro"/>
</dbReference>
<evidence type="ECO:0000256" key="3">
    <source>
        <dbReference type="ARBA" id="ARBA00022833"/>
    </source>
</evidence>
<evidence type="ECO:0000256" key="1">
    <source>
        <dbReference type="ARBA" id="ARBA00004123"/>
    </source>
</evidence>
<dbReference type="GO" id="GO:0000981">
    <property type="term" value="F:DNA-binding transcription factor activity, RNA polymerase II-specific"/>
    <property type="evidence" value="ECO:0007669"/>
    <property type="project" value="InterPro"/>
</dbReference>
<dbReference type="PROSITE" id="PS50048">
    <property type="entry name" value="ZN2_CY6_FUNGAL_2"/>
    <property type="match status" value="1"/>
</dbReference>
<feature type="compositionally biased region" description="Polar residues" evidence="8">
    <location>
        <begin position="241"/>
        <end position="250"/>
    </location>
</feature>
<keyword evidence="6" id="KW-0804">Transcription</keyword>
<dbReference type="GO" id="GO:0003677">
    <property type="term" value="F:DNA binding"/>
    <property type="evidence" value="ECO:0007669"/>
    <property type="project" value="UniProtKB-KW"/>
</dbReference>
<keyword evidence="11" id="KW-1185">Reference proteome</keyword>
<dbReference type="STRING" id="98765.A0A2R6P1Z7"/>
<name>A0A2R6P1Z7_9APHY</name>
<dbReference type="InterPro" id="IPR001138">
    <property type="entry name" value="Zn2Cys6_DnaBD"/>
</dbReference>
<keyword evidence="5" id="KW-0238">DNA-binding</keyword>
<evidence type="ECO:0000256" key="8">
    <source>
        <dbReference type="SAM" id="MobiDB-lite"/>
    </source>
</evidence>
<evidence type="ECO:0000256" key="2">
    <source>
        <dbReference type="ARBA" id="ARBA00022723"/>
    </source>
</evidence>
<feature type="domain" description="Zn(2)-C6 fungal-type" evidence="9">
    <location>
        <begin position="190"/>
        <end position="227"/>
    </location>
</feature>
<dbReference type="InterPro" id="IPR036864">
    <property type="entry name" value="Zn2-C6_fun-type_DNA-bd_sf"/>
</dbReference>
<comment type="subcellular location">
    <subcellularLocation>
        <location evidence="1">Nucleus</location>
    </subcellularLocation>
</comment>
<evidence type="ECO:0000313" key="10">
    <source>
        <dbReference type="EMBL" id="PSR83882.1"/>
    </source>
</evidence>
<dbReference type="PANTHER" id="PTHR31313:SF81">
    <property type="entry name" value="TY1 ENHANCER ACTIVATOR"/>
    <property type="match status" value="1"/>
</dbReference>
<dbReference type="Pfam" id="PF00172">
    <property type="entry name" value="Zn_clus"/>
    <property type="match status" value="1"/>
</dbReference>
<proteinExistence type="predicted"/>
<keyword evidence="3" id="KW-0862">Zinc</keyword>
<evidence type="ECO:0000256" key="7">
    <source>
        <dbReference type="ARBA" id="ARBA00023242"/>
    </source>
</evidence>
<feature type="region of interest" description="Disordered" evidence="8">
    <location>
        <begin position="112"/>
        <end position="183"/>
    </location>
</feature>
<dbReference type="SMART" id="SM00066">
    <property type="entry name" value="GAL4"/>
    <property type="match status" value="1"/>
</dbReference>
<feature type="compositionally biased region" description="Low complexity" evidence="8">
    <location>
        <begin position="131"/>
        <end position="140"/>
    </location>
</feature>
<dbReference type="Proteomes" id="UP000186601">
    <property type="component" value="Unassembled WGS sequence"/>
</dbReference>
<keyword evidence="2" id="KW-0479">Metal-binding</keyword>
<dbReference type="CDD" id="cd12148">
    <property type="entry name" value="fungal_TF_MHR"/>
    <property type="match status" value="1"/>
</dbReference>
<evidence type="ECO:0000259" key="9">
    <source>
        <dbReference type="PROSITE" id="PS50048"/>
    </source>
</evidence>
<organism evidence="10 11">
    <name type="scientific">Hermanssonia centrifuga</name>
    <dbReference type="NCBI Taxonomy" id="98765"/>
    <lineage>
        <taxon>Eukaryota</taxon>
        <taxon>Fungi</taxon>
        <taxon>Dikarya</taxon>
        <taxon>Basidiomycota</taxon>
        <taxon>Agaricomycotina</taxon>
        <taxon>Agaricomycetes</taxon>
        <taxon>Polyporales</taxon>
        <taxon>Meruliaceae</taxon>
        <taxon>Hermanssonia</taxon>
    </lineage>
</organism>
<dbReference type="OrthoDB" id="2123952at2759"/>
<dbReference type="InterPro" id="IPR051615">
    <property type="entry name" value="Transcr_Regulatory_Elem"/>
</dbReference>
<dbReference type="PANTHER" id="PTHR31313">
    <property type="entry name" value="TY1 ENHANCER ACTIVATOR"/>
    <property type="match status" value="1"/>
</dbReference>
<comment type="caution">
    <text evidence="10">The sequence shown here is derived from an EMBL/GenBank/DDBJ whole genome shotgun (WGS) entry which is preliminary data.</text>
</comment>
<gene>
    <name evidence="10" type="ORF">PHLCEN_2v5591</name>
</gene>
<dbReference type="EMBL" id="MLYV02000550">
    <property type="protein sequence ID" value="PSR83882.1"/>
    <property type="molecule type" value="Genomic_DNA"/>
</dbReference>
<feature type="compositionally biased region" description="Basic and acidic residues" evidence="8">
    <location>
        <begin position="54"/>
        <end position="63"/>
    </location>
</feature>
<feature type="compositionally biased region" description="Polar residues" evidence="8">
    <location>
        <begin position="141"/>
        <end position="158"/>
    </location>
</feature>
<evidence type="ECO:0000256" key="5">
    <source>
        <dbReference type="ARBA" id="ARBA00023125"/>
    </source>
</evidence>
<evidence type="ECO:0000313" key="11">
    <source>
        <dbReference type="Proteomes" id="UP000186601"/>
    </source>
</evidence>
<evidence type="ECO:0000256" key="4">
    <source>
        <dbReference type="ARBA" id="ARBA00023015"/>
    </source>
</evidence>
<keyword evidence="7" id="KW-0539">Nucleus</keyword>
<dbReference type="GO" id="GO:0005634">
    <property type="term" value="C:nucleus"/>
    <property type="evidence" value="ECO:0007669"/>
    <property type="project" value="UniProtKB-SubCell"/>
</dbReference>
<feature type="region of interest" description="Disordered" evidence="8">
    <location>
        <begin position="1"/>
        <end position="76"/>
    </location>
</feature>
<feature type="region of interest" description="Disordered" evidence="8">
    <location>
        <begin position="219"/>
        <end position="275"/>
    </location>
</feature>
<dbReference type="Gene3D" id="4.10.240.10">
    <property type="entry name" value="Zn(2)-C6 fungal-type DNA-binding domain"/>
    <property type="match status" value="1"/>
</dbReference>